<dbReference type="GO" id="GO:0004363">
    <property type="term" value="F:glutathione synthase activity"/>
    <property type="evidence" value="ECO:0007669"/>
    <property type="project" value="UniProtKB-UniRule"/>
</dbReference>
<keyword evidence="7 9" id="KW-0067">ATP-binding</keyword>
<comment type="catalytic activity">
    <reaction evidence="9">
        <text>gamma-L-glutamyl-L-cysteine + glycine + ATP = glutathione + ADP + phosphate + H(+)</text>
        <dbReference type="Rhea" id="RHEA:13557"/>
        <dbReference type="ChEBI" id="CHEBI:15378"/>
        <dbReference type="ChEBI" id="CHEBI:30616"/>
        <dbReference type="ChEBI" id="CHEBI:43474"/>
        <dbReference type="ChEBI" id="CHEBI:57305"/>
        <dbReference type="ChEBI" id="CHEBI:57925"/>
        <dbReference type="ChEBI" id="CHEBI:58173"/>
        <dbReference type="ChEBI" id="CHEBI:456216"/>
        <dbReference type="EC" id="6.3.2.3"/>
    </reaction>
</comment>
<evidence type="ECO:0000256" key="1">
    <source>
        <dbReference type="ARBA" id="ARBA00004965"/>
    </source>
</evidence>
<dbReference type="Gene3D" id="1.10.1080.10">
    <property type="entry name" value="Glutathione Synthetase, Chain A, domain 3"/>
    <property type="match status" value="1"/>
</dbReference>
<feature type="binding site" evidence="10">
    <location>
        <position position="465"/>
    </location>
    <ligand>
        <name>ATP</name>
        <dbReference type="ChEBI" id="CHEBI:30616"/>
    </ligand>
</feature>
<dbReference type="AlphaFoldDB" id="A0A319ECH8"/>
<comment type="pathway">
    <text evidence="1 9">Sulfur metabolism; glutathione biosynthesis; glutathione from L-cysteine and L-glutamate: step 2/2.</text>
</comment>
<dbReference type="GO" id="GO:0005524">
    <property type="term" value="F:ATP binding"/>
    <property type="evidence" value="ECO:0007669"/>
    <property type="project" value="UniProtKB-UniRule"/>
</dbReference>
<dbReference type="InterPro" id="IPR014709">
    <property type="entry name" value="Glutathione_synthase_C_euk"/>
</dbReference>
<feature type="binding site" evidence="10">
    <location>
        <begin position="369"/>
        <end position="378"/>
    </location>
    <ligand>
        <name>ATP</name>
        <dbReference type="ChEBI" id="CHEBI:30616"/>
    </ligand>
</feature>
<dbReference type="InterPro" id="IPR014049">
    <property type="entry name" value="Glutathione_synthase_N_euk"/>
</dbReference>
<dbReference type="VEuPathDB" id="FungiDB:BO78DRAFT_409261"/>
<dbReference type="PIRSF" id="PIRSF001558">
    <property type="entry name" value="GSHase"/>
    <property type="match status" value="1"/>
</dbReference>
<dbReference type="GO" id="GO:0043295">
    <property type="term" value="F:glutathione binding"/>
    <property type="evidence" value="ECO:0007669"/>
    <property type="project" value="UniProtKB-UniRule"/>
</dbReference>
<dbReference type="Gene3D" id="3.30.1490.80">
    <property type="match status" value="1"/>
</dbReference>
<dbReference type="EC" id="6.3.2.3" evidence="9"/>
<evidence type="ECO:0000256" key="4">
    <source>
        <dbReference type="ARBA" id="ARBA00022684"/>
    </source>
</evidence>
<dbReference type="NCBIfam" id="TIGR01986">
    <property type="entry name" value="glut_syn_euk"/>
    <property type="match status" value="1"/>
</dbReference>
<comment type="cofactor">
    <cofactor evidence="9 11">
        <name>Mg(2+)</name>
        <dbReference type="ChEBI" id="CHEBI:18420"/>
    </cofactor>
    <text evidence="9 11">Binds 1 Mg(2+) ion per subunit.</text>
</comment>
<name>A0A319ECH8_ASPSB</name>
<evidence type="ECO:0000256" key="9">
    <source>
        <dbReference type="PIRNR" id="PIRNR001558"/>
    </source>
</evidence>
<dbReference type="InterPro" id="IPR005615">
    <property type="entry name" value="Glutathione_synthase"/>
</dbReference>
<feature type="domain" description="Glutathione synthase substrate-binding" evidence="12">
    <location>
        <begin position="201"/>
        <end position="306"/>
    </location>
</feature>
<comment type="similarity">
    <text evidence="2 9">Belongs to the eukaryotic GSH synthase family.</text>
</comment>
<dbReference type="PANTHER" id="PTHR11130:SF0">
    <property type="entry name" value="GLUTATHIONE SYNTHETASE"/>
    <property type="match status" value="1"/>
</dbReference>
<keyword evidence="14" id="KW-1185">Reference proteome</keyword>
<evidence type="ECO:0000256" key="5">
    <source>
        <dbReference type="ARBA" id="ARBA00022723"/>
    </source>
</evidence>
<proteinExistence type="inferred from homology"/>
<evidence type="ECO:0000256" key="7">
    <source>
        <dbReference type="ARBA" id="ARBA00022840"/>
    </source>
</evidence>
<accession>A0A319ECH8</accession>
<evidence type="ECO:0000259" key="12">
    <source>
        <dbReference type="Pfam" id="PF03199"/>
    </source>
</evidence>
<gene>
    <name evidence="13" type="ORF">BO78DRAFT_409261</name>
</gene>
<feature type="binding site" evidence="10">
    <location>
        <position position="310"/>
    </location>
    <ligand>
        <name>ATP</name>
        <dbReference type="ChEBI" id="CHEBI:30616"/>
    </ligand>
</feature>
<reference evidence="13 14" key="1">
    <citation type="submission" date="2018-02" db="EMBL/GenBank/DDBJ databases">
        <title>The genomes of Aspergillus section Nigri reveals drivers in fungal speciation.</title>
        <authorList>
            <consortium name="DOE Joint Genome Institute"/>
            <person name="Vesth T.C."/>
            <person name="Nybo J."/>
            <person name="Theobald S."/>
            <person name="Brandl J."/>
            <person name="Frisvad J.C."/>
            <person name="Nielsen K.F."/>
            <person name="Lyhne E.K."/>
            <person name="Kogle M.E."/>
            <person name="Kuo A."/>
            <person name="Riley R."/>
            <person name="Clum A."/>
            <person name="Nolan M."/>
            <person name="Lipzen A."/>
            <person name="Salamov A."/>
            <person name="Henrissat B."/>
            <person name="Wiebenga A."/>
            <person name="De vries R.P."/>
            <person name="Grigoriev I.V."/>
            <person name="Mortensen U.H."/>
            <person name="Andersen M.R."/>
            <person name="Baker S.E."/>
        </authorList>
    </citation>
    <scope>NUCLEOTIDE SEQUENCE [LARGE SCALE GENOMIC DNA]</scope>
    <source>
        <strain evidence="13 14">CBS 121057</strain>
    </source>
</reference>
<dbReference type="InterPro" id="IPR004887">
    <property type="entry name" value="GSH_synth_subst-bd"/>
</dbReference>
<feature type="binding site" evidence="10">
    <location>
        <position position="428"/>
    </location>
    <ligand>
        <name>ATP</name>
        <dbReference type="ChEBI" id="CHEBI:30616"/>
    </ligand>
</feature>
<feature type="binding site" evidence="10">
    <location>
        <position position="459"/>
    </location>
    <ligand>
        <name>ATP</name>
        <dbReference type="ChEBI" id="CHEBI:30616"/>
    </ligand>
</feature>
<dbReference type="Gene3D" id="3.30.470.20">
    <property type="entry name" value="ATP-grasp fold, B domain"/>
    <property type="match status" value="1"/>
</dbReference>
<dbReference type="Gene3D" id="3.30.1490.50">
    <property type="match status" value="1"/>
</dbReference>
<dbReference type="Proteomes" id="UP000248423">
    <property type="component" value="Unassembled WGS sequence"/>
</dbReference>
<sequence>MLKRIRTQTAHSVLCYPVAATIFPTLFPRVQFDRAWELQSIYNELYCVVAGDEQWIYETIKDLFPVDHFAADLWEIHEKVKQAGGYVQDISAGIFRSDYMLQGGDVEIGLDANCNSSSDLELKQVEFNTISCAGGCHASKVVDMHRHLAKSGVYGSLTDDKSLCSLSSLPSNNNTESLAASLAEAHNMYGQPKSKVSTETAVLFVVQPDNFNVADERPIEYALWDQDIPAYRVEWGSDVLKYTSLSDTQELLFHPPWRGSQKPVEISVVYLRAGHEPHEYDEQGKEACLRLERSRAIKCPSLMAHILTFKKVQQALTVPGVLERFLAPEKVAAVRATFVPMYPLDESEAGQHARSLATDPEHAEDYILKPSLEGGGHNIYGADIPQYLSSIPRSSWSAYVLMERIPSPSVGNVLMSSERIDSSAVISELGIFGTCLWRKVGGQCDLLRNSTAGWSLKTKYADVDEMSVVKGFGCFDTPLLF</sequence>
<evidence type="ECO:0000256" key="10">
    <source>
        <dbReference type="PIRSR" id="PIRSR001558-1"/>
    </source>
</evidence>
<dbReference type="STRING" id="1448318.A0A319ECH8"/>
<dbReference type="GO" id="GO:0005829">
    <property type="term" value="C:cytosol"/>
    <property type="evidence" value="ECO:0007669"/>
    <property type="project" value="TreeGrafter"/>
</dbReference>
<keyword evidence="6 9" id="KW-0547">Nucleotide-binding</keyword>
<keyword evidence="3 9" id="KW-0436">Ligase</keyword>
<dbReference type="UniPathway" id="UPA00142">
    <property type="reaction ID" value="UER00210"/>
</dbReference>
<evidence type="ECO:0000256" key="11">
    <source>
        <dbReference type="PIRSR" id="PIRSR001558-2"/>
    </source>
</evidence>
<feature type="binding site" evidence="11">
    <location>
        <position position="373"/>
    </location>
    <ligand>
        <name>Mg(2+)</name>
        <dbReference type="ChEBI" id="CHEBI:18420"/>
    </ligand>
</feature>
<keyword evidence="5 9" id="KW-0479">Metal-binding</keyword>
<keyword evidence="4 9" id="KW-0317">Glutathione biosynthesis</keyword>
<feature type="binding site" evidence="10">
    <location>
        <position position="380"/>
    </location>
    <ligand>
        <name>ATP</name>
        <dbReference type="ChEBI" id="CHEBI:30616"/>
    </ligand>
</feature>
<dbReference type="InterPro" id="IPR016185">
    <property type="entry name" value="PreATP-grasp_dom_sf"/>
</dbReference>
<organism evidence="13 14">
    <name type="scientific">Aspergillus sclerotiicarbonarius (strain CBS 121057 / IBT 28362)</name>
    <dbReference type="NCBI Taxonomy" id="1448318"/>
    <lineage>
        <taxon>Eukaryota</taxon>
        <taxon>Fungi</taxon>
        <taxon>Dikarya</taxon>
        <taxon>Ascomycota</taxon>
        <taxon>Pezizomycotina</taxon>
        <taxon>Eurotiomycetes</taxon>
        <taxon>Eurotiomycetidae</taxon>
        <taxon>Eurotiales</taxon>
        <taxon>Aspergillaceae</taxon>
        <taxon>Aspergillus</taxon>
        <taxon>Aspergillus subgen. Circumdati</taxon>
    </lineage>
</organism>
<dbReference type="GO" id="GO:0000287">
    <property type="term" value="F:magnesium ion binding"/>
    <property type="evidence" value="ECO:0007669"/>
    <property type="project" value="UniProtKB-UniRule"/>
</dbReference>
<dbReference type="SUPFAM" id="SSF52440">
    <property type="entry name" value="PreATP-grasp domain"/>
    <property type="match status" value="1"/>
</dbReference>
<dbReference type="InterPro" id="IPR037013">
    <property type="entry name" value="GSH-S_sub-bd_sf"/>
</dbReference>
<dbReference type="Pfam" id="PF03917">
    <property type="entry name" value="GSH_synth_ATP"/>
    <property type="match status" value="1"/>
</dbReference>
<keyword evidence="8 9" id="KW-0460">Magnesium</keyword>
<evidence type="ECO:0000256" key="6">
    <source>
        <dbReference type="ARBA" id="ARBA00022741"/>
    </source>
</evidence>
<dbReference type="SUPFAM" id="SSF56059">
    <property type="entry name" value="Glutathione synthetase ATP-binding domain-like"/>
    <property type="match status" value="1"/>
</dbReference>
<dbReference type="InterPro" id="IPR014042">
    <property type="entry name" value="Glutathione_synthase_a-hlx"/>
</dbReference>
<evidence type="ECO:0000256" key="2">
    <source>
        <dbReference type="ARBA" id="ARBA00010385"/>
    </source>
</evidence>
<evidence type="ECO:0000313" key="13">
    <source>
        <dbReference type="EMBL" id="PYI04158.1"/>
    </source>
</evidence>
<evidence type="ECO:0000313" key="14">
    <source>
        <dbReference type="Proteomes" id="UP000248423"/>
    </source>
</evidence>
<dbReference type="PANTHER" id="PTHR11130">
    <property type="entry name" value="GLUTATHIONE SYNTHETASE"/>
    <property type="match status" value="1"/>
</dbReference>
<protein>
    <recommendedName>
        <fullName evidence="9">Glutathione synthetase</fullName>
        <shortName evidence="9">GSH-S</shortName>
        <ecNumber evidence="9">6.3.2.3</ecNumber>
    </recommendedName>
</protein>
<dbReference type="EMBL" id="KZ826372">
    <property type="protein sequence ID" value="PYI04158.1"/>
    <property type="molecule type" value="Genomic_DNA"/>
</dbReference>
<dbReference type="FunFam" id="3.30.1490.50:FF:000002">
    <property type="entry name" value="Glutathione synthetase"/>
    <property type="match status" value="1"/>
</dbReference>
<dbReference type="Gene3D" id="3.40.50.1760">
    <property type="entry name" value="Glutathione synthase, substrate-binding domain superfamily, eukaryotic"/>
    <property type="match status" value="1"/>
</dbReference>
<feature type="binding site" evidence="10">
    <location>
        <begin position="402"/>
        <end position="405"/>
    </location>
    <ligand>
        <name>ATP</name>
        <dbReference type="ChEBI" id="CHEBI:30616"/>
    </ligand>
</feature>
<dbReference type="Pfam" id="PF03199">
    <property type="entry name" value="GSH_synthase"/>
    <property type="match status" value="1"/>
</dbReference>
<dbReference type="OrthoDB" id="2020073at2759"/>
<evidence type="ECO:0000256" key="3">
    <source>
        <dbReference type="ARBA" id="ARBA00022598"/>
    </source>
</evidence>
<evidence type="ECO:0000256" key="8">
    <source>
        <dbReference type="ARBA" id="ARBA00022842"/>
    </source>
</evidence>